<evidence type="ECO:0000313" key="3">
    <source>
        <dbReference type="Proteomes" id="UP000325313"/>
    </source>
</evidence>
<feature type="compositionally biased region" description="Low complexity" evidence="1">
    <location>
        <begin position="9"/>
        <end position="22"/>
    </location>
</feature>
<accession>A0A5B0SKV0</accession>
<dbReference type="Proteomes" id="UP000325313">
    <property type="component" value="Unassembled WGS sequence"/>
</dbReference>
<name>A0A5B0SKV0_PUCGR</name>
<sequence>MPDSPELGRASASSLSSSSPDRLPARPSPATLLIRPHFWRSRTKLRVGVRQFARQENPADSLRSVCPVLICTSRKCAVASS</sequence>
<reference evidence="2 3" key="1">
    <citation type="submission" date="2019-05" db="EMBL/GenBank/DDBJ databases">
        <title>Emergence of the Ug99 lineage of the wheat stem rust pathogen through somatic hybridization.</title>
        <authorList>
            <person name="Li F."/>
            <person name="Upadhyaya N.M."/>
            <person name="Sperschneider J."/>
            <person name="Matny O."/>
            <person name="Nguyen-Phuc H."/>
            <person name="Mago R."/>
            <person name="Raley C."/>
            <person name="Miller M.E."/>
            <person name="Silverstein K.A.T."/>
            <person name="Henningsen E."/>
            <person name="Hirsch C.D."/>
            <person name="Visser B."/>
            <person name="Pretorius Z.A."/>
            <person name="Steffenson B.J."/>
            <person name="Schwessinger B."/>
            <person name="Dodds P.N."/>
            <person name="Figueroa M."/>
        </authorList>
    </citation>
    <scope>NUCLEOTIDE SEQUENCE [LARGE SCALE GENOMIC DNA]</scope>
    <source>
        <strain evidence="2 3">Ug99</strain>
    </source>
</reference>
<dbReference type="AlphaFoldDB" id="A0A5B0SKV0"/>
<feature type="region of interest" description="Disordered" evidence="1">
    <location>
        <begin position="1"/>
        <end position="29"/>
    </location>
</feature>
<proteinExistence type="predicted"/>
<gene>
    <name evidence="2" type="ORF">PGTUg99_026430</name>
</gene>
<comment type="caution">
    <text evidence="2">The sequence shown here is derived from an EMBL/GenBank/DDBJ whole genome shotgun (WGS) entry which is preliminary data.</text>
</comment>
<protein>
    <submittedName>
        <fullName evidence="2">Uncharacterized protein</fullName>
    </submittedName>
</protein>
<evidence type="ECO:0000256" key="1">
    <source>
        <dbReference type="SAM" id="MobiDB-lite"/>
    </source>
</evidence>
<dbReference type="EMBL" id="VDEP01000002">
    <property type="protein sequence ID" value="KAA1138532.1"/>
    <property type="molecule type" value="Genomic_DNA"/>
</dbReference>
<evidence type="ECO:0000313" key="2">
    <source>
        <dbReference type="EMBL" id="KAA1138532.1"/>
    </source>
</evidence>
<organism evidence="2 3">
    <name type="scientific">Puccinia graminis f. sp. tritici</name>
    <dbReference type="NCBI Taxonomy" id="56615"/>
    <lineage>
        <taxon>Eukaryota</taxon>
        <taxon>Fungi</taxon>
        <taxon>Dikarya</taxon>
        <taxon>Basidiomycota</taxon>
        <taxon>Pucciniomycotina</taxon>
        <taxon>Pucciniomycetes</taxon>
        <taxon>Pucciniales</taxon>
        <taxon>Pucciniaceae</taxon>
        <taxon>Puccinia</taxon>
    </lineage>
</organism>